<keyword evidence="6" id="KW-1185">Reference proteome</keyword>
<evidence type="ECO:0000259" key="2">
    <source>
        <dbReference type="PROSITE" id="PS50975"/>
    </source>
</evidence>
<evidence type="ECO:0000256" key="1">
    <source>
        <dbReference type="PROSITE-ProRule" id="PRU00409"/>
    </source>
</evidence>
<dbReference type="EMBL" id="CAMXCT020000001">
    <property type="protein sequence ID" value="CAL1124880.1"/>
    <property type="molecule type" value="Genomic_DNA"/>
</dbReference>
<comment type="caution">
    <text evidence="3">The sequence shown here is derived from an EMBL/GenBank/DDBJ whole genome shotgun (WGS) entry which is preliminary data.</text>
</comment>
<evidence type="ECO:0000313" key="6">
    <source>
        <dbReference type="Proteomes" id="UP001152797"/>
    </source>
</evidence>
<dbReference type="PROSITE" id="PS50975">
    <property type="entry name" value="ATP_GRASP"/>
    <property type="match status" value="1"/>
</dbReference>
<dbReference type="InterPro" id="IPR002756">
    <property type="entry name" value="MfnF"/>
</dbReference>
<sequence>MQIFVYEFITGGGLLRSGECESTLSSLRDEGLAMFKAIATDLAQVKDVEVHGLWDARLESPPSELPVTVSSVANRDDQQRTFDRLAATADATLVIVPETGGELFLAAKRVLEVGGQLLGPAPELIALVSDKHALVQHLSQHGVSVPEGRVLHVGDSLPQALDYPAVLKPLDGAGGLETFLVADAAQVSSSRPGVDCRLEAYCPGVPASVAFLCGPAGNVILSPCRQNVRIEQNAFHYRGGLVPLPASLATRAMRLARGAVESLHAPRGYLGVDLILGEDPAGKQDFVLEINPRLTTSYVGLRQAVSGNLAKLMLDVLVGKCVELCGEPRAVEFSADGRVWASEEDLAAALRGLLEELPAERNIVATMTGELADCFATKSEGVRSIVEAMSQSAPGRSLNWYTLDGTFVHSGFAIDNPSKVAAANWHALAKYAALAVEASTGLLIDIGSTTADIIPFTSGEPAPSGYTDTERLSTGELVYTGVERTPVCAIAPTVPWRGHNCRVAGELFATAWDIYLTLQRLPEEPDATHTADGRPATRAAAAGRLARSICADAAECGPEDVLQIAKALANAQRNTLIDAASQVIERMAKRPQVTVVSGQGEFLAREVTQAVAPEAEILSLTERLGPVASRVAESLSRWIQQQPPMLSLLVVGGGASAEMIRRLDRTHALGESAAHWLAIRAMQFNAKVIEALLPETTRLESFQELPSDSRDSGVKIVDPLAVLKQVSSGVHSLPESWDVTSDSIAAWIATRTNASELVLLKPALPPRGATVQDSIAGGYVDRYFEKAAIKVVHIRCVNLRERTFPEVEIEFGEHSRNS</sequence>
<evidence type="ECO:0000313" key="4">
    <source>
        <dbReference type="EMBL" id="CAL1124880.1"/>
    </source>
</evidence>
<reference evidence="3" key="1">
    <citation type="submission" date="2022-10" db="EMBL/GenBank/DDBJ databases">
        <authorList>
            <person name="Chen Y."/>
            <person name="Dougan E. K."/>
            <person name="Chan C."/>
            <person name="Rhodes N."/>
            <person name="Thang M."/>
        </authorList>
    </citation>
    <scope>NUCLEOTIDE SEQUENCE</scope>
</reference>
<dbReference type="Gene3D" id="3.30.470.20">
    <property type="entry name" value="ATP-grasp fold, B domain"/>
    <property type="match status" value="1"/>
</dbReference>
<evidence type="ECO:0000313" key="3">
    <source>
        <dbReference type="EMBL" id="CAI3971505.1"/>
    </source>
</evidence>
<gene>
    <name evidence="3" type="ORF">C1SCF055_LOCUS95</name>
</gene>
<dbReference type="InterPro" id="IPR040803">
    <property type="entry name" value="MfnD_preATP-grasp"/>
</dbReference>
<dbReference type="GO" id="GO:0005524">
    <property type="term" value="F:ATP binding"/>
    <property type="evidence" value="ECO:0007669"/>
    <property type="project" value="UniProtKB-UniRule"/>
</dbReference>
<dbReference type="InterPro" id="IPR011761">
    <property type="entry name" value="ATP-grasp"/>
</dbReference>
<name>A0A9P1BF33_9DINO</name>
<accession>A0A9P1BF33</accession>
<dbReference type="Pfam" id="PF01968">
    <property type="entry name" value="Hydantoinase_A"/>
    <property type="match status" value="1"/>
</dbReference>
<dbReference type="Gene3D" id="3.40.50.11770">
    <property type="match status" value="1"/>
</dbReference>
<organism evidence="3">
    <name type="scientific">Cladocopium goreaui</name>
    <dbReference type="NCBI Taxonomy" id="2562237"/>
    <lineage>
        <taxon>Eukaryota</taxon>
        <taxon>Sar</taxon>
        <taxon>Alveolata</taxon>
        <taxon>Dinophyceae</taxon>
        <taxon>Suessiales</taxon>
        <taxon>Symbiodiniaceae</taxon>
        <taxon>Cladocopium</taxon>
    </lineage>
</organism>
<dbReference type="EMBL" id="CAMXCT030000001">
    <property type="protein sequence ID" value="CAL4758817.1"/>
    <property type="molecule type" value="Genomic_DNA"/>
</dbReference>
<feature type="domain" description="ATP-grasp" evidence="2">
    <location>
        <begin position="135"/>
        <end position="318"/>
    </location>
</feature>
<dbReference type="Pfam" id="PF18301">
    <property type="entry name" value="preATP-grasp_3"/>
    <property type="match status" value="1"/>
</dbReference>
<reference evidence="4" key="2">
    <citation type="submission" date="2024-04" db="EMBL/GenBank/DDBJ databases">
        <authorList>
            <person name="Chen Y."/>
            <person name="Shah S."/>
            <person name="Dougan E. K."/>
            <person name="Thang M."/>
            <person name="Chan C."/>
        </authorList>
    </citation>
    <scope>NUCLEOTIDE SEQUENCE [LARGE SCALE GENOMIC DNA]</scope>
</reference>
<evidence type="ECO:0000313" key="5">
    <source>
        <dbReference type="EMBL" id="CAL4758817.1"/>
    </source>
</evidence>
<dbReference type="EMBL" id="CAMXCT010000001">
    <property type="protein sequence ID" value="CAI3971505.1"/>
    <property type="molecule type" value="Genomic_DNA"/>
</dbReference>
<dbReference type="InterPro" id="IPR002821">
    <property type="entry name" value="Hydantoinase_A"/>
</dbReference>
<dbReference type="Gene3D" id="3.30.420.190">
    <property type="entry name" value="conserved archaeal protein q6m145"/>
    <property type="match status" value="1"/>
</dbReference>
<dbReference type="SUPFAM" id="SSF56059">
    <property type="entry name" value="Glutathione synthetase ATP-binding domain-like"/>
    <property type="match status" value="1"/>
</dbReference>
<keyword evidence="1" id="KW-0547">Nucleotide-binding</keyword>
<dbReference type="NCBIfam" id="TIGR03123">
    <property type="entry name" value="one_C_unchar_1"/>
    <property type="match status" value="1"/>
</dbReference>
<dbReference type="Gene3D" id="3.30.420.40">
    <property type="match status" value="1"/>
</dbReference>
<protein>
    <submittedName>
        <fullName evidence="5">(4-(4-[2-(Gamma-L-glutamylamino)ethyl]phenoxymeth yl)furan-2-yl)methanamine synthase (4-[[4-(2-aminoethyl)phenoxy]-methyl]-2-furanmethanamine-gl utamate synthase) (APMF-Glu synthase)</fullName>
    </submittedName>
</protein>
<keyword evidence="1" id="KW-0067">ATP-binding</keyword>
<dbReference type="Proteomes" id="UP001152797">
    <property type="component" value="Unassembled WGS sequence"/>
</dbReference>
<dbReference type="Pfam" id="PF02655">
    <property type="entry name" value="ATP-grasp_3"/>
    <property type="match status" value="1"/>
</dbReference>
<dbReference type="GO" id="GO:0016787">
    <property type="term" value="F:hydrolase activity"/>
    <property type="evidence" value="ECO:0007669"/>
    <property type="project" value="InterPro"/>
</dbReference>
<dbReference type="InterPro" id="IPR003806">
    <property type="entry name" value="ATP-grasp_PylC-type"/>
</dbReference>
<dbReference type="AlphaFoldDB" id="A0A9P1BF33"/>
<dbReference type="GO" id="GO:0046872">
    <property type="term" value="F:metal ion binding"/>
    <property type="evidence" value="ECO:0007669"/>
    <property type="project" value="InterPro"/>
</dbReference>
<proteinExistence type="predicted"/>